<proteinExistence type="predicted"/>
<organism evidence="13 14">
    <name type="scientific">Holothuria leucospilota</name>
    <name type="common">Black long sea cucumber</name>
    <name type="synonym">Mertensiothuria leucospilota</name>
    <dbReference type="NCBI Taxonomy" id="206669"/>
    <lineage>
        <taxon>Eukaryota</taxon>
        <taxon>Metazoa</taxon>
        <taxon>Echinodermata</taxon>
        <taxon>Eleutherozoa</taxon>
        <taxon>Echinozoa</taxon>
        <taxon>Holothuroidea</taxon>
        <taxon>Aspidochirotacea</taxon>
        <taxon>Aspidochirotida</taxon>
        <taxon>Holothuriidae</taxon>
        <taxon>Holothuria</taxon>
    </lineage>
</organism>
<dbReference type="Pfam" id="PF00084">
    <property type="entry name" value="Sushi"/>
    <property type="match status" value="1"/>
</dbReference>
<feature type="signal peptide" evidence="9">
    <location>
        <begin position="1"/>
        <end position="22"/>
    </location>
</feature>
<dbReference type="Pfam" id="PF00094">
    <property type="entry name" value="VWD"/>
    <property type="match status" value="1"/>
</dbReference>
<keyword evidence="2 8" id="KW-0812">Transmembrane</keyword>
<dbReference type="Gene3D" id="2.10.70.10">
    <property type="entry name" value="Complement Module, domain 1"/>
    <property type="match status" value="1"/>
</dbReference>
<dbReference type="PROSITE" id="PS50923">
    <property type="entry name" value="SUSHI"/>
    <property type="match status" value="1"/>
</dbReference>
<keyword evidence="5 6" id="KW-1015">Disulfide bond</keyword>
<dbReference type="PANTHER" id="PTHR13802:SF52">
    <property type="entry name" value="MUCIN-4"/>
    <property type="match status" value="1"/>
</dbReference>
<evidence type="ECO:0000259" key="12">
    <source>
        <dbReference type="PROSITE" id="PS51233"/>
    </source>
</evidence>
<dbReference type="Pfam" id="PF17517">
    <property type="entry name" value="IgGFc_binding"/>
    <property type="match status" value="1"/>
</dbReference>
<evidence type="ECO:0000256" key="6">
    <source>
        <dbReference type="PROSITE-ProRule" id="PRU00302"/>
    </source>
</evidence>
<dbReference type="InterPro" id="IPR005533">
    <property type="entry name" value="AMOP_dom"/>
</dbReference>
<feature type="region of interest" description="Disordered" evidence="7">
    <location>
        <begin position="1163"/>
        <end position="1184"/>
    </location>
</feature>
<dbReference type="PROSITE" id="PS51233">
    <property type="entry name" value="VWFD"/>
    <property type="match status" value="1"/>
</dbReference>
<evidence type="ECO:0000256" key="9">
    <source>
        <dbReference type="SAM" id="SignalP"/>
    </source>
</evidence>
<keyword evidence="14" id="KW-1185">Reference proteome</keyword>
<dbReference type="SMART" id="SM00723">
    <property type="entry name" value="AMOP"/>
    <property type="match status" value="1"/>
</dbReference>
<keyword evidence="9" id="KW-0732">Signal</keyword>
<keyword evidence="3 8" id="KW-1133">Transmembrane helix</keyword>
<dbReference type="Proteomes" id="UP001152320">
    <property type="component" value="Chromosome 8"/>
</dbReference>
<feature type="domain" description="VWFD" evidence="12">
    <location>
        <begin position="785"/>
        <end position="979"/>
    </location>
</feature>
<evidence type="ECO:0000256" key="4">
    <source>
        <dbReference type="ARBA" id="ARBA00023136"/>
    </source>
</evidence>
<comment type="subcellular location">
    <subcellularLocation>
        <location evidence="1">Membrane</location>
    </subcellularLocation>
</comment>
<dbReference type="Pfam" id="PF03782">
    <property type="entry name" value="AMOP"/>
    <property type="match status" value="1"/>
</dbReference>
<protein>
    <submittedName>
        <fullName evidence="13">Sushi domain-containing protein 2</fullName>
    </submittedName>
</protein>
<comment type="caution">
    <text evidence="13">The sequence shown here is derived from an EMBL/GenBank/DDBJ whole genome shotgun (WGS) entry which is preliminary data.</text>
</comment>
<gene>
    <name evidence="13" type="ORF">HOLleu_18241</name>
</gene>
<accession>A0A9Q1C3C4</accession>
<dbReference type="InterPro" id="IPR051495">
    <property type="entry name" value="Epithelial_Barrier/Signaling"/>
</dbReference>
<dbReference type="InterPro" id="IPR056619">
    <property type="entry name" value="C8-3_MUC4"/>
</dbReference>
<dbReference type="SUPFAM" id="SSF57535">
    <property type="entry name" value="Complement control module/SCR domain"/>
    <property type="match status" value="1"/>
</dbReference>
<keyword evidence="6" id="KW-0768">Sushi</keyword>
<sequence length="1184" mass="129577">MAGRPFAVFFLLTIQHIIGAVGNESCDGITRGRHFVVVYTGNHDSNPSVTELSLIVVAFSDMATTVTVNSKHLINGAPFEETFVIQAKGSKRTQLPVELLLGSTSSRSNKVVAVDANHDVSVYGLNYAPYTTDAFLAIPVNNLGVSYVATSYDSSASSLFAVVGVEENTLFVAVSSSEHIGGSTITSDQPVAVFTGHLCASTPGSTCDVLSEQVVPVSSWGRTHIYTATGTPQDKAIYVIHAYYEDTLINSTEFVSFTLQPGQYWQGEITGSGVITSSQPASVVQVLHTINFENVDPSLIQIPSEEQFGYKFGFSTPPKSGEDDEGFFNYLNIVVREGDSNNILLNGQSLSHYGNNVHSHNVPGTDYKVFTVEVAKGEGVYFVEPAPTVSTSPFSVIVYGYERDETYGYAAGLSLPSDERLLRLGTFFLREVGGEQLVVTLPCLENDAINFQDPDCRFHALSEKSKNLETYTDVEAHVVDSYTLVCTSPMFYEVGYVTVEISSTGKNSSVAFRGNVYVLSQDILPPVLVVQQQDQVKGILDFTSNFTIVLEWPANALPNIENVDISFRVAIQDDFDGTILWSTERSLFVKLEAENTGMYEFKPTDLGQDMLDILKNFGTSSIVFFIHPSSLGKPLFHFLSSGFLIILGTTSCIDWSDNLFPTLSGIDPCPCTDEQASVDGNFQRDEYYDVSYFHQGASSCYRSAGGFDSTGQECCYGRDGNILVGPPGGGTADAVAPGNSMNLGTILHYFYDVLPWFSCCKLSDTCEMYYDYRPSDDCAAYLPPLPTGGTGDPHFKSLDGRDFTFNGAGEFLLLRSSLDDMTFQARLEILPGTNASVYTAFVISSNSSVPVQIQRSPLNDTMIVVNGIPLNMYFDSFLIRHLDFKGVRLEVNSDLSEVRILLRSGVALIVRITTEMMSFILQVPEFFKGKVEGLLGNFNGDSEDDFTLPNGSIVSPNSSLEVIHFEFGLSWILEESSTIFTYFPPYDFLSFHKPSFTPSLEFPDVNDVSDDVKALCGDSPPCFFDAVSTGSLSFANESLQEISKLETVVENSIKIISCGFPGKVANGYINGSVYFVGYNVTIICEEGFLLIGSSLMSCQEDGKWSSPLPACYANNSSLEPWAVGVIIAISVFLVIVILSISFRLIKKQQMKYSVKEVPDQVANKTPDKHVHDQNVDTQDELCNK</sequence>
<evidence type="ECO:0000259" key="11">
    <source>
        <dbReference type="PROSITE" id="PS50923"/>
    </source>
</evidence>
<evidence type="ECO:0000256" key="1">
    <source>
        <dbReference type="ARBA" id="ARBA00004370"/>
    </source>
</evidence>
<dbReference type="OrthoDB" id="6051552at2759"/>
<dbReference type="InterPro" id="IPR001846">
    <property type="entry name" value="VWF_type-D"/>
</dbReference>
<dbReference type="GO" id="GO:0016020">
    <property type="term" value="C:membrane"/>
    <property type="evidence" value="ECO:0007669"/>
    <property type="project" value="UniProtKB-SubCell"/>
</dbReference>
<feature type="transmembrane region" description="Helical" evidence="8">
    <location>
        <begin position="1121"/>
        <end position="1145"/>
    </location>
</feature>
<dbReference type="SMART" id="SM00032">
    <property type="entry name" value="CCP"/>
    <property type="match status" value="1"/>
</dbReference>
<evidence type="ECO:0000259" key="10">
    <source>
        <dbReference type="PROSITE" id="PS50856"/>
    </source>
</evidence>
<evidence type="ECO:0000256" key="5">
    <source>
        <dbReference type="ARBA" id="ARBA00023157"/>
    </source>
</evidence>
<feature type="domain" description="AMOP" evidence="10">
    <location>
        <begin position="644"/>
        <end position="773"/>
    </location>
</feature>
<dbReference type="PANTHER" id="PTHR13802">
    <property type="entry name" value="MUCIN 4-RELATED"/>
    <property type="match status" value="1"/>
</dbReference>
<dbReference type="InterPro" id="IPR000436">
    <property type="entry name" value="Sushi_SCR_CCP_dom"/>
</dbReference>
<dbReference type="PROSITE" id="PS50856">
    <property type="entry name" value="AMOP"/>
    <property type="match status" value="1"/>
</dbReference>
<keyword evidence="4 8" id="KW-0472">Membrane</keyword>
<dbReference type="CDD" id="cd00033">
    <property type="entry name" value="CCP"/>
    <property type="match status" value="1"/>
</dbReference>
<evidence type="ECO:0000256" key="7">
    <source>
        <dbReference type="SAM" id="MobiDB-lite"/>
    </source>
</evidence>
<feature type="domain" description="Sushi" evidence="11">
    <location>
        <begin position="1056"/>
        <end position="1113"/>
    </location>
</feature>
<feature type="chain" id="PRO_5040445662" evidence="9">
    <location>
        <begin position="23"/>
        <end position="1184"/>
    </location>
</feature>
<comment type="caution">
    <text evidence="6">Lacks conserved residue(s) required for the propagation of feature annotation.</text>
</comment>
<name>A0A9Q1C3C4_HOLLE</name>
<evidence type="ECO:0000313" key="14">
    <source>
        <dbReference type="Proteomes" id="UP001152320"/>
    </source>
</evidence>
<evidence type="ECO:0000256" key="3">
    <source>
        <dbReference type="ARBA" id="ARBA00022989"/>
    </source>
</evidence>
<dbReference type="InterPro" id="IPR035976">
    <property type="entry name" value="Sushi/SCR/CCP_sf"/>
</dbReference>
<dbReference type="InterPro" id="IPR035234">
    <property type="entry name" value="IgGFc-bd_N"/>
</dbReference>
<feature type="disulfide bond" evidence="6">
    <location>
        <begin position="1084"/>
        <end position="1111"/>
    </location>
</feature>
<dbReference type="EMBL" id="JAIZAY010000008">
    <property type="protein sequence ID" value="KAJ8037430.1"/>
    <property type="molecule type" value="Genomic_DNA"/>
</dbReference>
<evidence type="ECO:0000313" key="13">
    <source>
        <dbReference type="EMBL" id="KAJ8037430.1"/>
    </source>
</evidence>
<dbReference type="SMART" id="SM00216">
    <property type="entry name" value="VWD"/>
    <property type="match status" value="1"/>
</dbReference>
<dbReference type="Pfam" id="PF23263">
    <property type="entry name" value="C8-3_MUC4"/>
    <property type="match status" value="1"/>
</dbReference>
<evidence type="ECO:0000256" key="8">
    <source>
        <dbReference type="SAM" id="Phobius"/>
    </source>
</evidence>
<reference evidence="13" key="1">
    <citation type="submission" date="2021-10" db="EMBL/GenBank/DDBJ databases">
        <title>Tropical sea cucumber genome reveals ecological adaptation and Cuvierian tubules defense mechanism.</title>
        <authorList>
            <person name="Chen T."/>
        </authorList>
    </citation>
    <scope>NUCLEOTIDE SEQUENCE</scope>
    <source>
        <strain evidence="13">Nanhai2018</strain>
        <tissue evidence="13">Muscle</tissue>
    </source>
</reference>
<dbReference type="AlphaFoldDB" id="A0A9Q1C3C4"/>
<evidence type="ECO:0000256" key="2">
    <source>
        <dbReference type="ARBA" id="ARBA00022692"/>
    </source>
</evidence>
<feature type="compositionally biased region" description="Basic and acidic residues" evidence="7">
    <location>
        <begin position="1165"/>
        <end position="1174"/>
    </location>
</feature>